<accession>A0A937FTW6</accession>
<dbReference type="GO" id="GO:0009073">
    <property type="term" value="P:aromatic amino acid family biosynthetic process"/>
    <property type="evidence" value="ECO:0007669"/>
    <property type="project" value="UniProtKB-KW"/>
</dbReference>
<dbReference type="Proteomes" id="UP000614216">
    <property type="component" value="Unassembled WGS sequence"/>
</dbReference>
<gene>
    <name evidence="5" type="ORF">JMN32_00865</name>
</gene>
<dbReference type="PANTHER" id="PTHR21089">
    <property type="entry name" value="SHIKIMATE DEHYDROGENASE"/>
    <property type="match status" value="1"/>
</dbReference>
<dbReference type="SUPFAM" id="SSF53223">
    <property type="entry name" value="Aminoacid dehydrogenase-like, N-terminal domain"/>
    <property type="match status" value="1"/>
</dbReference>
<dbReference type="SUPFAM" id="SSF51735">
    <property type="entry name" value="NAD(P)-binding Rossmann-fold domains"/>
    <property type="match status" value="1"/>
</dbReference>
<dbReference type="Gene3D" id="3.40.50.10860">
    <property type="entry name" value="Leucine Dehydrogenase, chain A, domain 1"/>
    <property type="match status" value="1"/>
</dbReference>
<dbReference type="GO" id="GO:0005829">
    <property type="term" value="C:cytosol"/>
    <property type="evidence" value="ECO:0007669"/>
    <property type="project" value="TreeGrafter"/>
</dbReference>
<dbReference type="InterPro" id="IPR046346">
    <property type="entry name" value="Aminoacid_DH-like_N_sf"/>
</dbReference>
<dbReference type="GO" id="GO:0050661">
    <property type="term" value="F:NADP binding"/>
    <property type="evidence" value="ECO:0007669"/>
    <property type="project" value="TreeGrafter"/>
</dbReference>
<keyword evidence="3" id="KW-0028">Amino-acid biosynthesis</keyword>
<sequence length="247" mass="27764">MSVYGLIGKKLAHSFSKKYFTEKFETEKLSSCSYELFELPTIDKLTQLVRTLPGLAGLNVTIPYKEEVIPMLDEVHDKAREIGAVNVIKVCNGKLTGYNSDYFGFKKSLINWLDEPGKIRALILGTGGASKAVIAALKDLSISYQLVSRNPEKGNLSYVSLKKTPEIIKSHHLIINTTPLGMYPQMDSAPDLDYSLISDKHYLYDLVYNPEITRFLETGLNSGAKVKNGSEMLHLQAEKSWKIWNQR</sequence>
<dbReference type="PANTHER" id="PTHR21089:SF1">
    <property type="entry name" value="BIFUNCTIONAL 3-DEHYDROQUINATE DEHYDRATASE_SHIKIMATE DEHYDROGENASE, CHLOROPLASTIC"/>
    <property type="match status" value="1"/>
</dbReference>
<protein>
    <submittedName>
        <fullName evidence="5">Shikimate dehydrogenase</fullName>
    </submittedName>
</protein>
<evidence type="ECO:0000256" key="3">
    <source>
        <dbReference type="ARBA" id="ARBA00023141"/>
    </source>
</evidence>
<evidence type="ECO:0000256" key="1">
    <source>
        <dbReference type="ARBA" id="ARBA00004871"/>
    </source>
</evidence>
<keyword evidence="6" id="KW-1185">Reference proteome</keyword>
<dbReference type="EMBL" id="JAEUGD010000002">
    <property type="protein sequence ID" value="MBL6444838.1"/>
    <property type="molecule type" value="Genomic_DNA"/>
</dbReference>
<evidence type="ECO:0000259" key="4">
    <source>
        <dbReference type="Pfam" id="PF08501"/>
    </source>
</evidence>
<proteinExistence type="predicted"/>
<dbReference type="Pfam" id="PF08501">
    <property type="entry name" value="Shikimate_dh_N"/>
    <property type="match status" value="1"/>
</dbReference>
<evidence type="ECO:0000313" key="5">
    <source>
        <dbReference type="EMBL" id="MBL6444838.1"/>
    </source>
</evidence>
<dbReference type="GO" id="GO:0019632">
    <property type="term" value="P:shikimate metabolic process"/>
    <property type="evidence" value="ECO:0007669"/>
    <property type="project" value="TreeGrafter"/>
</dbReference>
<keyword evidence="2" id="KW-0560">Oxidoreductase</keyword>
<comment type="caution">
    <text evidence="5">The sequence shown here is derived from an EMBL/GenBank/DDBJ whole genome shotgun (WGS) entry which is preliminary data.</text>
</comment>
<dbReference type="CDD" id="cd01065">
    <property type="entry name" value="NAD_bind_Shikimate_DH"/>
    <property type="match status" value="1"/>
</dbReference>
<dbReference type="GO" id="GO:0004764">
    <property type="term" value="F:shikimate 3-dehydrogenase (NADP+) activity"/>
    <property type="evidence" value="ECO:0007669"/>
    <property type="project" value="InterPro"/>
</dbReference>
<dbReference type="InterPro" id="IPR022893">
    <property type="entry name" value="Shikimate_DH_fam"/>
</dbReference>
<name>A0A937FTW6_9BACT</name>
<evidence type="ECO:0000256" key="2">
    <source>
        <dbReference type="ARBA" id="ARBA00023002"/>
    </source>
</evidence>
<reference evidence="5" key="1">
    <citation type="submission" date="2021-01" db="EMBL/GenBank/DDBJ databases">
        <title>Fulvivirga kasyanovii gen. nov., sp nov., a novel member of the phylum Bacteroidetes isolated from seawater in a mussel farm.</title>
        <authorList>
            <person name="Zhao L.-H."/>
            <person name="Wang Z.-J."/>
        </authorList>
    </citation>
    <scope>NUCLEOTIDE SEQUENCE</scope>
    <source>
        <strain evidence="5">29W222</strain>
    </source>
</reference>
<dbReference type="GO" id="GO:0009423">
    <property type="term" value="P:chorismate biosynthetic process"/>
    <property type="evidence" value="ECO:0007669"/>
    <property type="project" value="TreeGrafter"/>
</dbReference>
<dbReference type="InterPro" id="IPR013708">
    <property type="entry name" value="Shikimate_DH-bd_N"/>
</dbReference>
<feature type="domain" description="Shikimate dehydrogenase substrate binding N-terminal" evidence="4">
    <location>
        <begin position="6"/>
        <end position="88"/>
    </location>
</feature>
<dbReference type="RefSeq" id="WP_202854383.1">
    <property type="nucleotide sequence ID" value="NZ_JAEUGD010000002.1"/>
</dbReference>
<dbReference type="Gene3D" id="3.40.50.720">
    <property type="entry name" value="NAD(P)-binding Rossmann-like Domain"/>
    <property type="match status" value="1"/>
</dbReference>
<evidence type="ECO:0000313" key="6">
    <source>
        <dbReference type="Proteomes" id="UP000614216"/>
    </source>
</evidence>
<dbReference type="AlphaFoldDB" id="A0A937FTW6"/>
<organism evidence="5 6">
    <name type="scientific">Fulvivirga marina</name>
    <dbReference type="NCBI Taxonomy" id="2494733"/>
    <lineage>
        <taxon>Bacteria</taxon>
        <taxon>Pseudomonadati</taxon>
        <taxon>Bacteroidota</taxon>
        <taxon>Cytophagia</taxon>
        <taxon>Cytophagales</taxon>
        <taxon>Fulvivirgaceae</taxon>
        <taxon>Fulvivirga</taxon>
    </lineage>
</organism>
<keyword evidence="3" id="KW-0057">Aromatic amino acid biosynthesis</keyword>
<dbReference type="InterPro" id="IPR036291">
    <property type="entry name" value="NAD(P)-bd_dom_sf"/>
</dbReference>
<comment type="pathway">
    <text evidence="1">Metabolic intermediate biosynthesis; chorismate biosynthesis; chorismate from D-erythrose 4-phosphate and phosphoenolpyruvate: step 4/7.</text>
</comment>